<keyword evidence="2" id="KW-0472">Membrane</keyword>
<feature type="region of interest" description="Disordered" evidence="1">
    <location>
        <begin position="260"/>
        <end position="280"/>
    </location>
</feature>
<organism evidence="3 4">
    <name type="scientific">Paragonimus westermani</name>
    <dbReference type="NCBI Taxonomy" id="34504"/>
    <lineage>
        <taxon>Eukaryota</taxon>
        <taxon>Metazoa</taxon>
        <taxon>Spiralia</taxon>
        <taxon>Lophotrochozoa</taxon>
        <taxon>Platyhelminthes</taxon>
        <taxon>Trematoda</taxon>
        <taxon>Digenea</taxon>
        <taxon>Plagiorchiida</taxon>
        <taxon>Troglotremata</taxon>
        <taxon>Troglotrematidae</taxon>
        <taxon>Paragonimus</taxon>
    </lineage>
</organism>
<evidence type="ECO:0000256" key="1">
    <source>
        <dbReference type="SAM" id="MobiDB-lite"/>
    </source>
</evidence>
<dbReference type="OrthoDB" id="6264405at2759"/>
<accession>A0A8T0DFX1</accession>
<keyword evidence="4" id="KW-1185">Reference proteome</keyword>
<comment type="caution">
    <text evidence="3">The sequence shown here is derived from an EMBL/GenBank/DDBJ whole genome shotgun (WGS) entry which is preliminary data.</text>
</comment>
<feature type="compositionally biased region" description="Basic residues" evidence="1">
    <location>
        <begin position="49"/>
        <end position="64"/>
    </location>
</feature>
<feature type="transmembrane region" description="Helical" evidence="2">
    <location>
        <begin position="7"/>
        <end position="29"/>
    </location>
</feature>
<protein>
    <submittedName>
        <fullName evidence="3">Uncharacterized protein</fullName>
    </submittedName>
</protein>
<dbReference type="Proteomes" id="UP000699462">
    <property type="component" value="Unassembled WGS sequence"/>
</dbReference>
<dbReference type="EMBL" id="JTDF01006043">
    <property type="protein sequence ID" value="KAF8565828.1"/>
    <property type="molecule type" value="Genomic_DNA"/>
</dbReference>
<feature type="compositionally biased region" description="Basic residues" evidence="1">
    <location>
        <begin position="214"/>
        <end position="224"/>
    </location>
</feature>
<evidence type="ECO:0000256" key="2">
    <source>
        <dbReference type="SAM" id="Phobius"/>
    </source>
</evidence>
<dbReference type="AlphaFoldDB" id="A0A8T0DFX1"/>
<evidence type="ECO:0000313" key="3">
    <source>
        <dbReference type="EMBL" id="KAF8565828.1"/>
    </source>
</evidence>
<name>A0A8T0DFX1_9TREM</name>
<evidence type="ECO:0000313" key="4">
    <source>
        <dbReference type="Proteomes" id="UP000699462"/>
    </source>
</evidence>
<feature type="region of interest" description="Disordered" evidence="1">
    <location>
        <begin position="37"/>
        <end position="136"/>
    </location>
</feature>
<feature type="region of interest" description="Disordered" evidence="1">
    <location>
        <begin position="188"/>
        <end position="236"/>
    </location>
</feature>
<feature type="compositionally biased region" description="Low complexity" evidence="1">
    <location>
        <begin position="188"/>
        <end position="197"/>
    </location>
</feature>
<feature type="compositionally biased region" description="Polar residues" evidence="1">
    <location>
        <begin position="119"/>
        <end position="134"/>
    </location>
</feature>
<gene>
    <name evidence="3" type="ORF">P879_04196</name>
</gene>
<proteinExistence type="predicted"/>
<keyword evidence="2" id="KW-1133">Transmembrane helix</keyword>
<sequence length="299" mass="32275">MNREMDCLFNGACIAAIVCLISSLLYYMFKHAAVVNPPPITTKHENANKKRGRKHDLKKAKQMSKKIVEHVALAEPDSDKHTSDDTVDDEDEDDHHGSNAVDAQTKLADSSRSSSSDSTGLVQDTGKPSVSTSPCLPDNIANEDFCPEFHSTEKPNCDSATSLHALQCDVSTPKAPSSCVSGLDFVSESSETPVSSPLVDSARQQQQQQLTNSKSKRSKRRGAKRSTGTVTSLGKGSFVPTLNLPTAEHMVDPVQGVTKSTAINSPANMVPSMPTDSDDSREELTKLTDQLRVSLTTFI</sequence>
<reference evidence="3 4" key="1">
    <citation type="submission" date="2019-07" db="EMBL/GenBank/DDBJ databases">
        <title>Annotation for the trematode Paragonimus westermani.</title>
        <authorList>
            <person name="Choi Y.-J."/>
        </authorList>
    </citation>
    <scope>NUCLEOTIDE SEQUENCE [LARGE SCALE GENOMIC DNA]</scope>
    <source>
        <strain evidence="3">180907_Pwestermani</strain>
    </source>
</reference>
<keyword evidence="2" id="KW-0812">Transmembrane</keyword>